<dbReference type="InterPro" id="IPR036890">
    <property type="entry name" value="HATPase_C_sf"/>
</dbReference>
<evidence type="ECO:0000313" key="9">
    <source>
        <dbReference type="EMBL" id="MBO0936342.1"/>
    </source>
</evidence>
<dbReference type="GO" id="GO:0000155">
    <property type="term" value="F:phosphorelay sensor kinase activity"/>
    <property type="evidence" value="ECO:0007669"/>
    <property type="project" value="InterPro"/>
</dbReference>
<dbReference type="InterPro" id="IPR035965">
    <property type="entry name" value="PAS-like_dom_sf"/>
</dbReference>
<dbReference type="CDD" id="cd00082">
    <property type="entry name" value="HisKA"/>
    <property type="match status" value="1"/>
</dbReference>
<feature type="domain" description="Histidine kinase" evidence="7">
    <location>
        <begin position="159"/>
        <end position="390"/>
    </location>
</feature>
<evidence type="ECO:0000259" key="7">
    <source>
        <dbReference type="PROSITE" id="PS50109"/>
    </source>
</evidence>
<dbReference type="PANTHER" id="PTHR43304">
    <property type="entry name" value="PHYTOCHROME-LIKE PROTEIN CPH1"/>
    <property type="match status" value="1"/>
</dbReference>
<dbReference type="SMART" id="SM00388">
    <property type="entry name" value="HisKA"/>
    <property type="match status" value="1"/>
</dbReference>
<dbReference type="FunFam" id="3.30.450.20:FF:000099">
    <property type="entry name" value="Sensory box sensor histidine kinase"/>
    <property type="match status" value="1"/>
</dbReference>
<keyword evidence="4" id="KW-0808">Transferase</keyword>
<feature type="coiled-coil region" evidence="6">
    <location>
        <begin position="125"/>
        <end position="159"/>
    </location>
</feature>
<dbReference type="CDD" id="cd00130">
    <property type="entry name" value="PAS"/>
    <property type="match status" value="1"/>
</dbReference>
<dbReference type="Pfam" id="PF00512">
    <property type="entry name" value="HisKA"/>
    <property type="match status" value="1"/>
</dbReference>
<dbReference type="Proteomes" id="UP000664034">
    <property type="component" value="Unassembled WGS sequence"/>
</dbReference>
<evidence type="ECO:0000256" key="3">
    <source>
        <dbReference type="ARBA" id="ARBA00022553"/>
    </source>
</evidence>
<dbReference type="InterPro" id="IPR001610">
    <property type="entry name" value="PAC"/>
</dbReference>
<dbReference type="PROSITE" id="PS50109">
    <property type="entry name" value="HIS_KIN"/>
    <property type="match status" value="1"/>
</dbReference>
<keyword evidence="10" id="KW-1185">Reference proteome</keyword>
<dbReference type="EMBL" id="JAFMYV010000003">
    <property type="protein sequence ID" value="MBO0936342.1"/>
    <property type="molecule type" value="Genomic_DNA"/>
</dbReference>
<keyword evidence="5" id="KW-0418">Kinase</keyword>
<keyword evidence="6" id="KW-0175">Coiled coil</keyword>
<dbReference type="InterPro" id="IPR005467">
    <property type="entry name" value="His_kinase_dom"/>
</dbReference>
<evidence type="ECO:0000256" key="4">
    <source>
        <dbReference type="ARBA" id="ARBA00022679"/>
    </source>
</evidence>
<dbReference type="SUPFAM" id="SSF55785">
    <property type="entry name" value="PYP-like sensor domain (PAS domain)"/>
    <property type="match status" value="1"/>
</dbReference>
<name>A0A939GC54_9BACT</name>
<dbReference type="SMART" id="SM00387">
    <property type="entry name" value="HATPase_c"/>
    <property type="match status" value="1"/>
</dbReference>
<dbReference type="EC" id="2.7.13.3" evidence="2"/>
<keyword evidence="3" id="KW-0597">Phosphoprotein</keyword>
<evidence type="ECO:0000313" key="10">
    <source>
        <dbReference type="Proteomes" id="UP000664034"/>
    </source>
</evidence>
<dbReference type="NCBIfam" id="TIGR00229">
    <property type="entry name" value="sensory_box"/>
    <property type="match status" value="1"/>
</dbReference>
<dbReference type="InterPro" id="IPR004358">
    <property type="entry name" value="Sig_transdc_His_kin-like_C"/>
</dbReference>
<dbReference type="InterPro" id="IPR000014">
    <property type="entry name" value="PAS"/>
</dbReference>
<dbReference type="InterPro" id="IPR052162">
    <property type="entry name" value="Sensor_kinase/Photoreceptor"/>
</dbReference>
<dbReference type="PRINTS" id="PR00344">
    <property type="entry name" value="BCTRLSENSOR"/>
</dbReference>
<organism evidence="9 10">
    <name type="scientific">Fibrella rubiginis</name>
    <dbReference type="NCBI Taxonomy" id="2817060"/>
    <lineage>
        <taxon>Bacteria</taxon>
        <taxon>Pseudomonadati</taxon>
        <taxon>Bacteroidota</taxon>
        <taxon>Cytophagia</taxon>
        <taxon>Cytophagales</taxon>
        <taxon>Spirosomataceae</taxon>
        <taxon>Fibrella</taxon>
    </lineage>
</organism>
<comment type="caution">
    <text evidence="9">The sequence shown here is derived from an EMBL/GenBank/DDBJ whole genome shotgun (WGS) entry which is preliminary data.</text>
</comment>
<dbReference type="InterPro" id="IPR003661">
    <property type="entry name" value="HisK_dim/P_dom"/>
</dbReference>
<dbReference type="InterPro" id="IPR036097">
    <property type="entry name" value="HisK_dim/P_sf"/>
</dbReference>
<dbReference type="SUPFAM" id="SSF55874">
    <property type="entry name" value="ATPase domain of HSP90 chaperone/DNA topoisomerase II/histidine kinase"/>
    <property type="match status" value="1"/>
</dbReference>
<dbReference type="RefSeq" id="WP_207363909.1">
    <property type="nucleotide sequence ID" value="NZ_JAFMYV010000003.1"/>
</dbReference>
<dbReference type="SUPFAM" id="SSF47384">
    <property type="entry name" value="Homodimeric domain of signal transducing histidine kinase"/>
    <property type="match status" value="1"/>
</dbReference>
<dbReference type="InterPro" id="IPR003594">
    <property type="entry name" value="HATPase_dom"/>
</dbReference>
<accession>A0A939GC54</accession>
<dbReference type="InterPro" id="IPR013655">
    <property type="entry name" value="PAS_fold_3"/>
</dbReference>
<sequence length="391" mass="44494">MEEQDFQFRQLADFMPQLVWTARPDGYVDYYNQQWYAYTGFEEGYGDQSWLPLLHPDDAQHCLDTWYNSVCTGEAYDIEYRFVDRKKPGTYRWFLGRACPIKDKSGQIVKWFGTCTDIDEQKRRAAHLEQLVVERTRQLDEANAQLTRSNEQLQQFASVASHDLQEPLRKIHTFSKLLLEQYAHGLGEEGTDLLLRMQRAVERMAELIRAILNYSRLTASPYQLAPVDLGKVVAETLADLDLIIQEKQAVIELCALPNVPGDRFQLRQLFQNLFSNALKFQPAGGRPLIRVTIQSANPQALAINSSIPVEGKEPAYWEIGVLDNGIGFDGQHRDRIFSMFERLNGRSRYAGSGIGLAICKRIVEHHRGAIAAESQPGAGAHFKIYLPALDS</sequence>
<evidence type="ECO:0000256" key="2">
    <source>
        <dbReference type="ARBA" id="ARBA00012438"/>
    </source>
</evidence>
<dbReference type="Pfam" id="PF08447">
    <property type="entry name" value="PAS_3"/>
    <property type="match status" value="1"/>
</dbReference>
<gene>
    <name evidence="9" type="ORF">J2I47_07255</name>
</gene>
<dbReference type="SMART" id="SM00086">
    <property type="entry name" value="PAC"/>
    <property type="match status" value="1"/>
</dbReference>
<dbReference type="PANTHER" id="PTHR43304:SF1">
    <property type="entry name" value="PAC DOMAIN-CONTAINING PROTEIN"/>
    <property type="match status" value="1"/>
</dbReference>
<evidence type="ECO:0000256" key="1">
    <source>
        <dbReference type="ARBA" id="ARBA00000085"/>
    </source>
</evidence>
<dbReference type="Pfam" id="PF02518">
    <property type="entry name" value="HATPase_c"/>
    <property type="match status" value="1"/>
</dbReference>
<feature type="domain" description="PAC" evidence="8">
    <location>
        <begin position="76"/>
        <end position="130"/>
    </location>
</feature>
<dbReference type="PROSITE" id="PS50113">
    <property type="entry name" value="PAC"/>
    <property type="match status" value="1"/>
</dbReference>
<evidence type="ECO:0000256" key="6">
    <source>
        <dbReference type="SAM" id="Coils"/>
    </source>
</evidence>
<evidence type="ECO:0000259" key="8">
    <source>
        <dbReference type="PROSITE" id="PS50113"/>
    </source>
</evidence>
<dbReference type="InterPro" id="IPR000700">
    <property type="entry name" value="PAS-assoc_C"/>
</dbReference>
<evidence type="ECO:0000256" key="5">
    <source>
        <dbReference type="ARBA" id="ARBA00022777"/>
    </source>
</evidence>
<reference evidence="9" key="1">
    <citation type="submission" date="2021-03" db="EMBL/GenBank/DDBJ databases">
        <title>Fibrella sp. HMF5335 genome sequencing and assembly.</title>
        <authorList>
            <person name="Kang H."/>
            <person name="Kim H."/>
            <person name="Bae S."/>
            <person name="Joh K."/>
        </authorList>
    </citation>
    <scope>NUCLEOTIDE SEQUENCE</scope>
    <source>
        <strain evidence="9">HMF5335</strain>
    </source>
</reference>
<proteinExistence type="predicted"/>
<dbReference type="Gene3D" id="1.10.287.130">
    <property type="match status" value="1"/>
</dbReference>
<dbReference type="Gene3D" id="3.30.450.20">
    <property type="entry name" value="PAS domain"/>
    <property type="match status" value="1"/>
</dbReference>
<protein>
    <recommendedName>
        <fullName evidence="2">histidine kinase</fullName>
        <ecNumber evidence="2">2.7.13.3</ecNumber>
    </recommendedName>
</protein>
<dbReference type="Gene3D" id="3.30.565.10">
    <property type="entry name" value="Histidine kinase-like ATPase, C-terminal domain"/>
    <property type="match status" value="1"/>
</dbReference>
<comment type="catalytic activity">
    <reaction evidence="1">
        <text>ATP + protein L-histidine = ADP + protein N-phospho-L-histidine.</text>
        <dbReference type="EC" id="2.7.13.3"/>
    </reaction>
</comment>
<dbReference type="AlphaFoldDB" id="A0A939GC54"/>